<dbReference type="AlphaFoldDB" id="A0A1H5NN36"/>
<name>A0A1H5NN36_PSEDM</name>
<reference evidence="1" key="1">
    <citation type="submission" date="2016-10" db="EMBL/GenBank/DDBJ databases">
        <authorList>
            <person name="Varghese N."/>
            <person name="Submissions S."/>
        </authorList>
    </citation>
    <scope>NUCLEOTIDE SEQUENCE [LARGE SCALE GENOMIC DNA]</scope>
    <source>
        <strain evidence="1">LMG 25555</strain>
    </source>
</reference>
<proteinExistence type="predicted"/>
<dbReference type="Proteomes" id="UP000183613">
    <property type="component" value="Unassembled WGS sequence"/>
</dbReference>
<organism evidence="1 2">
    <name type="scientific">Pseudomonas deceptionensis</name>
    <dbReference type="NCBI Taxonomy" id="882211"/>
    <lineage>
        <taxon>Bacteria</taxon>
        <taxon>Pseudomonadati</taxon>
        <taxon>Pseudomonadota</taxon>
        <taxon>Gammaproteobacteria</taxon>
        <taxon>Pseudomonadales</taxon>
        <taxon>Pseudomonadaceae</taxon>
        <taxon>Pseudomonas</taxon>
    </lineage>
</organism>
<protein>
    <submittedName>
        <fullName evidence="1">Uncharacterized protein</fullName>
    </submittedName>
</protein>
<sequence length="70" mass="7507">MLALAVEGASIANPGETTGKTCESGLCIRQPCGKKAVSLTTLKCFSSRVRSKRLRVLFQLTAPESPDLRL</sequence>
<gene>
    <name evidence="1" type="ORF">SAMN04489800_3745</name>
</gene>
<evidence type="ECO:0000313" key="1">
    <source>
        <dbReference type="EMBL" id="SEF02854.1"/>
    </source>
</evidence>
<dbReference type="EMBL" id="FNUD01000002">
    <property type="protein sequence ID" value="SEF02854.1"/>
    <property type="molecule type" value="Genomic_DNA"/>
</dbReference>
<evidence type="ECO:0000313" key="2">
    <source>
        <dbReference type="Proteomes" id="UP000183613"/>
    </source>
</evidence>
<accession>A0A1H5NN36</accession>
<keyword evidence="2" id="KW-1185">Reference proteome</keyword>
<comment type="caution">
    <text evidence="1">The sequence shown here is derived from an EMBL/GenBank/DDBJ whole genome shotgun (WGS) entry which is preliminary data.</text>
</comment>